<proteinExistence type="predicted"/>
<protein>
    <submittedName>
        <fullName evidence="2">Uncharacterized protein</fullName>
    </submittedName>
</protein>
<dbReference type="OrthoDB" id="134981at2"/>
<sequence length="522" mass="58443">MPDESCDEQDLKDFRSFANPACRALGLDTQPTENALLAIAERYSLRRFDELHVVPVSKVLEQLGDLEKAPIDKRWPRRFDGLEDWTLGAIAGAYPVASMTLTELPFDAAGSGIVQVPGDGRFVASGDEDIEGQELKRAIDESASGFVARRRQQGFFEILCVYSTTEALGLMMAAMVRAIRSQALAPEEELHLIERLGRKVFALSAYVDRDSVSTFLQAFGQSSRKTDLFQQFLATQVGKIVEDAERLVETRGDVARFFAESIEDFFRTVKPTHQKAVLLQLANVNETGFRGAVKHLKALLEQQFDKVGNPNGLGRRITRDYSPHAGWLLIIEVLDKVWPAHRGALNKGEQEPVANLVMATFRYGEVLFNSDRKRAVNPDAARRSSSSGIGNTGGSASRDYNPAHLKEIASLRHAILQLDQTVSRLNSRLVEARNLDRGGEQLNRERVDVLEATVLALRTWRRSLHWRLYRGQYDRSKREGYLKVPKFPQLKASLAESARDERIVASATALIETITRRKSGKH</sequence>
<accession>A0A6N8TIH6</accession>
<feature type="region of interest" description="Disordered" evidence="1">
    <location>
        <begin position="377"/>
        <end position="400"/>
    </location>
</feature>
<name>A0A6N8TIH6_SHIZO</name>
<evidence type="ECO:0000313" key="3">
    <source>
        <dbReference type="Proteomes" id="UP000440304"/>
    </source>
</evidence>
<comment type="caution">
    <text evidence="2">The sequence shown here is derived from an EMBL/GenBank/DDBJ whole genome shotgun (WGS) entry which is preliminary data.</text>
</comment>
<organism evidence="2 3">
    <name type="scientific">Shinella zoogloeoides</name>
    <name type="common">Crabtreella saccharophila</name>
    <dbReference type="NCBI Taxonomy" id="352475"/>
    <lineage>
        <taxon>Bacteria</taxon>
        <taxon>Pseudomonadati</taxon>
        <taxon>Pseudomonadota</taxon>
        <taxon>Alphaproteobacteria</taxon>
        <taxon>Hyphomicrobiales</taxon>
        <taxon>Rhizobiaceae</taxon>
        <taxon>Shinella</taxon>
    </lineage>
</organism>
<dbReference type="Proteomes" id="UP000440304">
    <property type="component" value="Unassembled WGS sequence"/>
</dbReference>
<feature type="compositionally biased region" description="Low complexity" evidence="1">
    <location>
        <begin position="384"/>
        <end position="397"/>
    </location>
</feature>
<dbReference type="RefSeq" id="WP_160788199.1">
    <property type="nucleotide sequence ID" value="NZ_CP086610.1"/>
</dbReference>
<gene>
    <name evidence="2" type="ORF">GR156_22420</name>
</gene>
<dbReference type="AlphaFoldDB" id="A0A6N8TIH6"/>
<evidence type="ECO:0000313" key="2">
    <source>
        <dbReference type="EMBL" id="MXO03053.1"/>
    </source>
</evidence>
<dbReference type="EMBL" id="WUML01000047">
    <property type="protein sequence ID" value="MXO03053.1"/>
    <property type="molecule type" value="Genomic_DNA"/>
</dbReference>
<reference evidence="2 3" key="1">
    <citation type="submission" date="2019-12" db="EMBL/GenBank/DDBJ databases">
        <title>Shinella granuli gen. nov., sp. nov., and proposal of the reclassification of Zoogloea ramigera ATCC 19623 as Shinella zoogloeoides sp. nov.</title>
        <authorList>
            <person name="Gao J."/>
        </authorList>
    </citation>
    <scope>NUCLEOTIDE SEQUENCE [LARGE SCALE GENOMIC DNA]</scope>
    <source>
        <strain evidence="2 3">DSM 287</strain>
    </source>
</reference>
<evidence type="ECO:0000256" key="1">
    <source>
        <dbReference type="SAM" id="MobiDB-lite"/>
    </source>
</evidence>